<feature type="compositionally biased region" description="Polar residues" evidence="1">
    <location>
        <begin position="1"/>
        <end position="11"/>
    </location>
</feature>
<dbReference type="Proteomes" id="UP000652761">
    <property type="component" value="Unassembled WGS sequence"/>
</dbReference>
<reference evidence="2" key="1">
    <citation type="submission" date="2017-07" db="EMBL/GenBank/DDBJ databases">
        <title>Taro Niue Genome Assembly and Annotation.</title>
        <authorList>
            <person name="Atibalentja N."/>
            <person name="Keating K."/>
            <person name="Fields C.J."/>
        </authorList>
    </citation>
    <scope>NUCLEOTIDE SEQUENCE</scope>
    <source>
        <strain evidence="2">Niue_2</strain>
        <tissue evidence="2">Leaf</tissue>
    </source>
</reference>
<feature type="region of interest" description="Disordered" evidence="1">
    <location>
        <begin position="1"/>
        <end position="101"/>
    </location>
</feature>
<gene>
    <name evidence="2" type="ORF">Taro_033116</name>
</gene>
<feature type="compositionally biased region" description="Polar residues" evidence="1">
    <location>
        <begin position="90"/>
        <end position="99"/>
    </location>
</feature>
<protein>
    <submittedName>
        <fullName evidence="2">Uncharacterized protein</fullName>
    </submittedName>
</protein>
<dbReference type="AlphaFoldDB" id="A0A843VWW8"/>
<comment type="caution">
    <text evidence="2">The sequence shown here is derived from an EMBL/GenBank/DDBJ whole genome shotgun (WGS) entry which is preliminary data.</text>
</comment>
<proteinExistence type="predicted"/>
<evidence type="ECO:0000313" key="2">
    <source>
        <dbReference type="EMBL" id="MQM00386.1"/>
    </source>
</evidence>
<accession>A0A843VWW8</accession>
<keyword evidence="3" id="KW-1185">Reference proteome</keyword>
<evidence type="ECO:0000256" key="1">
    <source>
        <dbReference type="SAM" id="MobiDB-lite"/>
    </source>
</evidence>
<dbReference type="EMBL" id="NMUH01002507">
    <property type="protein sequence ID" value="MQM00386.1"/>
    <property type="molecule type" value="Genomic_DNA"/>
</dbReference>
<feature type="region of interest" description="Disordered" evidence="1">
    <location>
        <begin position="209"/>
        <end position="240"/>
    </location>
</feature>
<sequence length="240" mass="26717">MTQGSFYSVKNGSRAFERRFPQASSGARLDCRKQPNRGGDGRRKRRCTPTGHDDGEPGGDQYPPIGVDTEKEQSKGKGLNIAEKQKKTAKQNASANQKNKLSDRPEVFVVRALSPVAIVECTETQIVVGYNDNHIVNHNSFFPEKSNSSQSSETIECNSPLPSEKIVPLDGFEIIKPDTPLERIVLLDDPETIAQKTTPLLETTEILKYPETTKKKKKPSDNRKHLSLRPASVEQKNSIF</sequence>
<organism evidence="2 3">
    <name type="scientific">Colocasia esculenta</name>
    <name type="common">Wild taro</name>
    <name type="synonym">Arum esculentum</name>
    <dbReference type="NCBI Taxonomy" id="4460"/>
    <lineage>
        <taxon>Eukaryota</taxon>
        <taxon>Viridiplantae</taxon>
        <taxon>Streptophyta</taxon>
        <taxon>Embryophyta</taxon>
        <taxon>Tracheophyta</taxon>
        <taxon>Spermatophyta</taxon>
        <taxon>Magnoliopsida</taxon>
        <taxon>Liliopsida</taxon>
        <taxon>Araceae</taxon>
        <taxon>Aroideae</taxon>
        <taxon>Colocasieae</taxon>
        <taxon>Colocasia</taxon>
    </lineage>
</organism>
<evidence type="ECO:0000313" key="3">
    <source>
        <dbReference type="Proteomes" id="UP000652761"/>
    </source>
</evidence>
<name>A0A843VWW8_COLES</name>